<keyword evidence="2" id="KW-1185">Reference proteome</keyword>
<name>A0A6G0TLB7_APHGL</name>
<sequence length="434" mass="49921">MIYKDTNRDKESLYSVIESTNSLTIKNINKLIVSLVECKVDIYPPWLGVNSKEKNQYIFIVFGKLSRETSIFYKTAARKNKEKVKLFRNRLRIILYCKYVASKGQTSSMSEKPPRTQYTEERRIYIPSIPIKSYKLILQRGRLRGNNPKLNLWVVWPAISNTILCTPNHPNRFHKTFRSENPTQLISSKNMIINKPIIIDTKFLCLYFNDLNIPKLNNVPTENANLNNWSRLMENLDSPCIKFSSIFENPTFFYRHFKLTQKNLKYSYNTKTLLPYIKKLSHHRHRYGCFGVCGIRFFPKLCNRFQFPVAPFVVNIAVPLPYGFELIMSNASSKVSAVKHTKTALTCKFSARLFNSGSQFLASPTNTAVLNAIHRCPAAPNAAPTNEHYDTMIFCTHITLYSFAIFRTSVFAPTNEIALISGASQIKFTVSTLP</sequence>
<dbReference type="EMBL" id="VYZN01000027">
    <property type="protein sequence ID" value="KAE9534965.1"/>
    <property type="molecule type" value="Genomic_DNA"/>
</dbReference>
<evidence type="ECO:0000313" key="2">
    <source>
        <dbReference type="Proteomes" id="UP000475862"/>
    </source>
</evidence>
<dbReference type="AlphaFoldDB" id="A0A6G0TLB7"/>
<protein>
    <submittedName>
        <fullName evidence="1">Uncharacterized protein</fullName>
    </submittedName>
</protein>
<evidence type="ECO:0000313" key="1">
    <source>
        <dbReference type="EMBL" id="KAE9534965.1"/>
    </source>
</evidence>
<comment type="caution">
    <text evidence="1">The sequence shown here is derived from an EMBL/GenBank/DDBJ whole genome shotgun (WGS) entry which is preliminary data.</text>
</comment>
<reference evidence="1 2" key="1">
    <citation type="submission" date="2019-08" db="EMBL/GenBank/DDBJ databases">
        <title>The genome of the soybean aphid Biotype 1, its phylome, world population structure and adaptation to the North American continent.</title>
        <authorList>
            <person name="Giordano R."/>
            <person name="Donthu R.K."/>
            <person name="Hernandez A.G."/>
            <person name="Wright C.L."/>
            <person name="Zimin A.V."/>
        </authorList>
    </citation>
    <scope>NUCLEOTIDE SEQUENCE [LARGE SCALE GENOMIC DNA]</scope>
    <source>
        <tissue evidence="1">Whole aphids</tissue>
    </source>
</reference>
<dbReference type="Proteomes" id="UP000475862">
    <property type="component" value="Unassembled WGS sequence"/>
</dbReference>
<proteinExistence type="predicted"/>
<organism evidence="1 2">
    <name type="scientific">Aphis glycines</name>
    <name type="common">Soybean aphid</name>
    <dbReference type="NCBI Taxonomy" id="307491"/>
    <lineage>
        <taxon>Eukaryota</taxon>
        <taxon>Metazoa</taxon>
        <taxon>Ecdysozoa</taxon>
        <taxon>Arthropoda</taxon>
        <taxon>Hexapoda</taxon>
        <taxon>Insecta</taxon>
        <taxon>Pterygota</taxon>
        <taxon>Neoptera</taxon>
        <taxon>Paraneoptera</taxon>
        <taxon>Hemiptera</taxon>
        <taxon>Sternorrhyncha</taxon>
        <taxon>Aphidomorpha</taxon>
        <taxon>Aphidoidea</taxon>
        <taxon>Aphididae</taxon>
        <taxon>Aphidini</taxon>
        <taxon>Aphis</taxon>
        <taxon>Aphis</taxon>
    </lineage>
</organism>
<accession>A0A6G0TLB7</accession>
<gene>
    <name evidence="1" type="ORF">AGLY_008257</name>
</gene>